<evidence type="ECO:0000313" key="3">
    <source>
        <dbReference type="Proteomes" id="UP000032160"/>
    </source>
</evidence>
<keyword evidence="1" id="KW-0812">Transmembrane</keyword>
<evidence type="ECO:0000256" key="1">
    <source>
        <dbReference type="SAM" id="Phobius"/>
    </source>
</evidence>
<dbReference type="KEGG" id="pect:BN1012_Phect2466"/>
<evidence type="ECO:0000313" key="2">
    <source>
        <dbReference type="EMBL" id="CDO60679.1"/>
    </source>
</evidence>
<dbReference type="STRING" id="1458461.BN1012_Phect2466"/>
<name>X5MGN2_9HYPH</name>
<reference evidence="2 3" key="1">
    <citation type="journal article" date="2014" name="Front. Genet.">
        <title>Genome and metabolic network of "Candidatus Phaeomarinobacter ectocarpi" Ec32, a new candidate genus of Alphaproteobacteria frequently associated with brown algae.</title>
        <authorList>
            <person name="Dittami S.M."/>
            <person name="Barbeyron T."/>
            <person name="Boyen C."/>
            <person name="Cambefort J."/>
            <person name="Collet G."/>
            <person name="Delage L."/>
            <person name="Gobet A."/>
            <person name="Groisillier A."/>
            <person name="Leblanc C."/>
            <person name="Michel G."/>
            <person name="Scornet D."/>
            <person name="Siegel A."/>
            <person name="Tapia J.E."/>
            <person name="Tonon T."/>
        </authorList>
    </citation>
    <scope>NUCLEOTIDE SEQUENCE [LARGE SCALE GENOMIC DNA]</scope>
    <source>
        <strain evidence="2 3">Ec32</strain>
    </source>
</reference>
<feature type="transmembrane region" description="Helical" evidence="1">
    <location>
        <begin position="6"/>
        <end position="26"/>
    </location>
</feature>
<dbReference type="EMBL" id="HG966617">
    <property type="protein sequence ID" value="CDO60679.1"/>
    <property type="molecule type" value="Genomic_DNA"/>
</dbReference>
<protein>
    <submittedName>
        <fullName evidence="2">Uncharacterized protein</fullName>
    </submittedName>
</protein>
<accession>X5MGN2</accession>
<keyword evidence="3" id="KW-1185">Reference proteome</keyword>
<dbReference type="Proteomes" id="UP000032160">
    <property type="component" value="Chromosome I"/>
</dbReference>
<gene>
    <name evidence="2" type="ORF">BN1012_Phect2466</name>
</gene>
<organism evidence="2 3">
    <name type="scientific">Candidatus Phaeomarinibacter ectocarpi</name>
    <dbReference type="NCBI Taxonomy" id="1458461"/>
    <lineage>
        <taxon>Bacteria</taxon>
        <taxon>Pseudomonadati</taxon>
        <taxon>Pseudomonadota</taxon>
        <taxon>Alphaproteobacteria</taxon>
        <taxon>Hyphomicrobiales</taxon>
        <taxon>Parvibaculaceae</taxon>
        <taxon>Candidatus Phaeomarinibacter</taxon>
    </lineage>
</organism>
<keyword evidence="1" id="KW-0472">Membrane</keyword>
<dbReference type="HOGENOM" id="CLU_3165911_0_0_5"/>
<dbReference type="AlphaFoldDB" id="X5MGN2"/>
<sequence length="47" mass="5351">MMQGLFVLVAVFVAGFTVGFAVRAVLSHRRRARIRRERSYGMPQALE</sequence>
<keyword evidence="1" id="KW-1133">Transmembrane helix</keyword>
<proteinExistence type="predicted"/>